<dbReference type="Gene3D" id="1.10.287.110">
    <property type="entry name" value="DnaJ domain"/>
    <property type="match status" value="1"/>
</dbReference>
<dbReference type="AlphaFoldDB" id="A0A345Z2L8"/>
<evidence type="ECO:0000313" key="2">
    <source>
        <dbReference type="EMBL" id="AXK50847.1"/>
    </source>
</evidence>
<feature type="domain" description="J" evidence="1">
    <location>
        <begin position="266"/>
        <end position="327"/>
    </location>
</feature>
<dbReference type="PROSITE" id="PS50076">
    <property type="entry name" value="DNAJ_2"/>
    <property type="match status" value="1"/>
</dbReference>
<evidence type="ECO:0000313" key="3">
    <source>
        <dbReference type="Proteomes" id="UP000254792"/>
    </source>
</evidence>
<keyword evidence="3" id="KW-1185">Reference proteome</keyword>
<dbReference type="Proteomes" id="UP000254792">
    <property type="component" value="Chromosome"/>
</dbReference>
<organism evidence="2 3">
    <name type="scientific">Spiroplasma alleghenense</name>
    <dbReference type="NCBI Taxonomy" id="216931"/>
    <lineage>
        <taxon>Bacteria</taxon>
        <taxon>Bacillati</taxon>
        <taxon>Mycoplasmatota</taxon>
        <taxon>Mollicutes</taxon>
        <taxon>Entomoplasmatales</taxon>
        <taxon>Spiroplasmataceae</taxon>
        <taxon>Spiroplasma</taxon>
    </lineage>
</organism>
<dbReference type="InterPro" id="IPR036869">
    <property type="entry name" value="J_dom_sf"/>
</dbReference>
<protein>
    <recommendedName>
        <fullName evidence="1">J domain-containing protein</fullName>
    </recommendedName>
</protein>
<accession>A0A345Z2L8</accession>
<dbReference type="KEGG" id="salx:SALLE_v1c01710"/>
<dbReference type="InterPro" id="IPR001623">
    <property type="entry name" value="DnaJ_domain"/>
</dbReference>
<dbReference type="RefSeq" id="WP_115557769.1">
    <property type="nucleotide sequence ID" value="NZ_CP031376.1"/>
</dbReference>
<proteinExistence type="predicted"/>
<dbReference type="EMBL" id="CP031376">
    <property type="protein sequence ID" value="AXK50847.1"/>
    <property type="molecule type" value="Genomic_DNA"/>
</dbReference>
<sequence length="327" mass="39136">MGWKSGYKKIIKNNQKSKSNINFNVTDSVPYFINWERDPKQVDSWDEKILMEVIKKYQSKIATFKKNEKMPEEFRSVKEAIFLSEIKEQIYGAPAISNFQFVYNYCVKVYGKYKALLILLAITKFTYFTTSKFWQIYLSNFETYDVESINFKRIFQVMQRTSFESIDNLLKKVLILVGKNEINQYRHHMLIEEIIESGEDLTFHWSRMLEQIVESCFESIKFEARFGREFEGYSQEETLDNPFEDANFENFFEKTYTMVVNDEVNEAFNFFGITKLTAPVEFKKVYRIFAKKYHPDLNAGENSAIEMKKINIYKQIIEDYFERYEIN</sequence>
<dbReference type="SUPFAM" id="SSF46565">
    <property type="entry name" value="Chaperone J-domain"/>
    <property type="match status" value="1"/>
</dbReference>
<reference evidence="2 3" key="1">
    <citation type="submission" date="2018-07" db="EMBL/GenBank/DDBJ databases">
        <title>Complete genome sequence of Spiroplasma alleghenense PLHS-1 (ATCC 51752).</title>
        <authorList>
            <person name="Chou L."/>
            <person name="Lee T.-Y."/>
            <person name="Tsai Y.-M."/>
            <person name="Kuo C.-H."/>
        </authorList>
    </citation>
    <scope>NUCLEOTIDE SEQUENCE [LARGE SCALE GENOMIC DNA]</scope>
    <source>
        <strain evidence="2 3">PLHS-1</strain>
    </source>
</reference>
<gene>
    <name evidence="2" type="ORF">SALLE_v1c01710</name>
</gene>
<evidence type="ECO:0000259" key="1">
    <source>
        <dbReference type="PROSITE" id="PS50076"/>
    </source>
</evidence>
<dbReference type="OrthoDB" id="9779889at2"/>
<name>A0A345Z2L8_9MOLU</name>